<dbReference type="HAMAP" id="MF_00970">
    <property type="entry name" value="RNase_E"/>
    <property type="match status" value="1"/>
</dbReference>
<feature type="domain" description="RNase E/G thioredoxin-like" evidence="11">
    <location>
        <begin position="625"/>
        <end position="709"/>
    </location>
</feature>
<feature type="compositionally biased region" description="Low complexity" evidence="9">
    <location>
        <begin position="992"/>
        <end position="1049"/>
    </location>
</feature>
<keyword evidence="8" id="KW-0820">tRNA-binding</keyword>
<feature type="region of interest" description="Disordered" evidence="9">
    <location>
        <begin position="932"/>
        <end position="967"/>
    </location>
</feature>
<feature type="binding site" evidence="8">
    <location>
        <position position="568"/>
    </location>
    <ligand>
        <name>Mg(2+)</name>
        <dbReference type="ChEBI" id="CHEBI:18420"/>
        <note>catalytic</note>
    </ligand>
</feature>
<keyword evidence="2 8" id="KW-0540">Nuclease</keyword>
<dbReference type="GO" id="GO:0019843">
    <property type="term" value="F:rRNA binding"/>
    <property type="evidence" value="ECO:0007669"/>
    <property type="project" value="UniProtKB-KW"/>
</dbReference>
<sequence length="1081" mass="118013">MTKRMLIDASHPEETRLVVMDGNRIEDFDVEAADRLPLKGNIYLAKVVRVEPSLQAAFVEYGGNRHGFLAFSEIHPDYYQIPVADRQRLLEMQAQEAEEEDEDEAELDTAAERPAPEDDRDLRRREARESRGSRSGRQRSASPSTQEEPAVDTAPPAGDAPAAPEDTVPEAVTTETGAANQGPHQVFGEAIPEAPREAGEETAPLPAAPEAAQTAPADATLPEPPQSAEARDGAENDSDDAPRPGRAQPMSMHVDQVSEGDPVREAGDALVLDDAPEIPPETLGGDAEGNGEEDRSRERRIPPRFLRHYKIQEVIRRRQIMLVQVVKEERGNKGAALTTYISLAGRFSVLMPNSPRGGGVSRKITQVADRKRLREAVEEMSLPKGMSIIVRTAGAQRPKPEIRRDGEYLLRLWDDIRERTMGSTAPALIYEEADLIKRSLRDSYGRDIDDVEVEGEAAWKQARDFMRMIMPQHERRVRLYRDPVVPLFVKAGVEQQLDAMMSPVVQLRSGGYIVINQTEALVAIDVNSGRNTRDRHIEDTALRTNMEASEEIARQLRLRDLAGLIVIDFIDMESSKHDAQVERRLKESLRTDRARIQVGRISHFGLLEMSRQRLRPSLTEHAFMTCPHCQGRGIVRSLESSALHVLRAIEEEGAKRRASEILVHAAEPVAMHILNNKREWLANIESRFNMHVMLAGEHEMSEAQFRIERLKAQTMPAPQPVNRAPALRMDYLPEAVAEEPEEAEEELEAEAAPAGDDKAEDRSEGKAEEKGENGRRRRRRRRGGRREGGERPEAEAEAAGEGDTGEEQPVPADEAGPPDQPSDEAPSIPAEAETAATDGEKSPEAQAGERGEENRGRRRGRRGGRRRQEEGSEQTEESSEAAAPRRGERVASRYTGPTPADPFGGAYDPVMDALAAAEAAAEAAARRLTSGELPPLSVSITAGPPPEVPAVLSGEDAPAQPSEFPPAPEAAVVTDVEAVVVANLAEPVVEAPAPVEAPTPEATAPEATAPEATAPEVTVPEAMPAVATTPETPATEPAGVEPEAGGATPDTAEPQVGEPVKPVVLDGTSPSQARRAGWWRR</sequence>
<evidence type="ECO:0000256" key="2">
    <source>
        <dbReference type="ARBA" id="ARBA00022722"/>
    </source>
</evidence>
<dbReference type="GO" id="GO:0009898">
    <property type="term" value="C:cytoplasmic side of plasma membrane"/>
    <property type="evidence" value="ECO:0007669"/>
    <property type="project" value="UniProtKB-UniRule"/>
</dbReference>
<comment type="cofactor">
    <cofactor evidence="8">
        <name>Mg(2+)</name>
        <dbReference type="ChEBI" id="CHEBI:18420"/>
    </cofactor>
    <text evidence="8">Binds 1 Mg(2+) ion per subunit.</text>
</comment>
<dbReference type="PANTHER" id="PTHR30001">
    <property type="entry name" value="RIBONUCLEASE"/>
    <property type="match status" value="1"/>
</dbReference>
<feature type="binding site" evidence="8">
    <location>
        <position position="629"/>
    </location>
    <ligand>
        <name>Zn(2+)</name>
        <dbReference type="ChEBI" id="CHEBI:29105"/>
        <note>ligand shared between dimeric partners</note>
    </ligand>
</feature>
<evidence type="ECO:0000256" key="9">
    <source>
        <dbReference type="SAM" id="MobiDB-lite"/>
    </source>
</evidence>
<comment type="similarity">
    <text evidence="8">Belongs to the RNase E/G family. RNase E subfamily.</text>
</comment>
<evidence type="ECO:0000256" key="3">
    <source>
        <dbReference type="ARBA" id="ARBA00022723"/>
    </source>
</evidence>
<comment type="subunit">
    <text evidence="8">Homotetramer formed by a dimer of dimers.</text>
</comment>
<feature type="region of interest" description="Disordered" evidence="9">
    <location>
        <begin position="736"/>
        <end position="908"/>
    </location>
</feature>
<dbReference type="GO" id="GO:0006402">
    <property type="term" value="P:mRNA catabolic process"/>
    <property type="evidence" value="ECO:0007669"/>
    <property type="project" value="UniProtKB-UniRule"/>
</dbReference>
<evidence type="ECO:0000259" key="10">
    <source>
        <dbReference type="Pfam" id="PF10150"/>
    </source>
</evidence>
<evidence type="ECO:0000256" key="6">
    <source>
        <dbReference type="ARBA" id="ARBA00022842"/>
    </source>
</evidence>
<keyword evidence="6 8" id="KW-0460">Magnesium</keyword>
<feature type="compositionally biased region" description="Basic residues" evidence="9">
    <location>
        <begin position="775"/>
        <end position="784"/>
    </location>
</feature>
<keyword evidence="8" id="KW-0472">Membrane</keyword>
<reference evidence="12 13" key="1">
    <citation type="submission" date="2016-05" db="EMBL/GenBank/DDBJ databases">
        <title>Complete Genome and Methylome Analysis of Psychrotrophic Bacterial Isolates from Antarctic Lake Untersee.</title>
        <authorList>
            <person name="Fomenkov A."/>
            <person name="Akimov V.N."/>
            <person name="Vasilyeva L.V."/>
            <person name="Andersen D."/>
            <person name="Vincze T."/>
            <person name="Roberts R.J."/>
        </authorList>
    </citation>
    <scope>NUCLEOTIDE SEQUENCE [LARGE SCALE GENOMIC DNA]</scope>
    <source>
        <strain evidence="12 13">U14-5</strain>
    </source>
</reference>
<feature type="compositionally biased region" description="Basic and acidic residues" evidence="9">
    <location>
        <begin position="110"/>
        <end position="132"/>
    </location>
</feature>
<dbReference type="GO" id="GO:0000287">
    <property type="term" value="F:magnesium ion binding"/>
    <property type="evidence" value="ECO:0007669"/>
    <property type="project" value="UniProtKB-UniRule"/>
</dbReference>
<feature type="compositionally biased region" description="Basic residues" evidence="9">
    <location>
        <begin position="856"/>
        <end position="865"/>
    </location>
</feature>
<accession>A0A1L7AC17</accession>
<dbReference type="STRING" id="257708.RGI145_03580"/>
<protein>
    <recommendedName>
        <fullName evidence="8">Ribonuclease E</fullName>
        <shortName evidence="8">RNase E</shortName>
        <ecNumber evidence="8">3.1.26.12</ecNumber>
    </recommendedName>
</protein>
<dbReference type="AlphaFoldDB" id="A0A1L7AC17"/>
<evidence type="ECO:0000256" key="8">
    <source>
        <dbReference type="HAMAP-Rule" id="MF_00970"/>
    </source>
</evidence>
<dbReference type="InterPro" id="IPR048583">
    <property type="entry name" value="RNase_E_G_thioredoxin-like"/>
</dbReference>
<evidence type="ECO:0000313" key="13">
    <source>
        <dbReference type="Proteomes" id="UP000185494"/>
    </source>
</evidence>
<organism evidence="12 13">
    <name type="scientific">Roseomonas gilardii</name>
    <dbReference type="NCBI Taxonomy" id="257708"/>
    <lineage>
        <taxon>Bacteria</taxon>
        <taxon>Pseudomonadati</taxon>
        <taxon>Pseudomonadota</taxon>
        <taxon>Alphaproteobacteria</taxon>
        <taxon>Acetobacterales</taxon>
        <taxon>Roseomonadaceae</taxon>
        <taxon>Roseomonas</taxon>
    </lineage>
</organism>
<keyword evidence="8" id="KW-0862">Zinc</keyword>
<keyword evidence="1 8" id="KW-0963">Cytoplasm</keyword>
<dbReference type="InterPro" id="IPR028878">
    <property type="entry name" value="RNase_E"/>
</dbReference>
<evidence type="ECO:0000256" key="4">
    <source>
        <dbReference type="ARBA" id="ARBA00022759"/>
    </source>
</evidence>
<keyword evidence="8" id="KW-0819">tRNA processing</keyword>
<dbReference type="EMBL" id="CP015583">
    <property type="protein sequence ID" value="APT56326.1"/>
    <property type="molecule type" value="Genomic_DNA"/>
</dbReference>
<dbReference type="InterPro" id="IPR004659">
    <property type="entry name" value="RNase_E/G"/>
</dbReference>
<dbReference type="GO" id="GO:0000049">
    <property type="term" value="F:tRNA binding"/>
    <property type="evidence" value="ECO:0007669"/>
    <property type="project" value="UniProtKB-KW"/>
</dbReference>
<dbReference type="GO" id="GO:0006364">
    <property type="term" value="P:rRNA processing"/>
    <property type="evidence" value="ECO:0007669"/>
    <property type="project" value="UniProtKB-UniRule"/>
</dbReference>
<feature type="compositionally biased region" description="Low complexity" evidence="9">
    <location>
        <begin position="151"/>
        <end position="166"/>
    </location>
</feature>
<evidence type="ECO:0000256" key="1">
    <source>
        <dbReference type="ARBA" id="ARBA00022490"/>
    </source>
</evidence>
<dbReference type="GO" id="GO:0008995">
    <property type="term" value="F:ribonuclease E activity"/>
    <property type="evidence" value="ECO:0007669"/>
    <property type="project" value="UniProtKB-EC"/>
</dbReference>
<keyword evidence="7 8" id="KW-0694">RNA-binding</keyword>
<dbReference type="GO" id="GO:0005737">
    <property type="term" value="C:cytoplasm"/>
    <property type="evidence" value="ECO:0007669"/>
    <property type="project" value="UniProtKB-SubCell"/>
</dbReference>
<evidence type="ECO:0000259" key="11">
    <source>
        <dbReference type="Pfam" id="PF20833"/>
    </source>
</evidence>
<evidence type="ECO:0000313" key="12">
    <source>
        <dbReference type="EMBL" id="APT56326.1"/>
    </source>
</evidence>
<dbReference type="Pfam" id="PF20833">
    <property type="entry name" value="RNase_E_G_Thio"/>
    <property type="match status" value="1"/>
</dbReference>
<feature type="compositionally biased region" description="Low complexity" evidence="9">
    <location>
        <begin position="201"/>
        <end position="220"/>
    </location>
</feature>
<feature type="region of interest" description="Disordered" evidence="9">
    <location>
        <begin position="992"/>
        <end position="1081"/>
    </location>
</feature>
<dbReference type="GO" id="GO:0008033">
    <property type="term" value="P:tRNA processing"/>
    <property type="evidence" value="ECO:0007669"/>
    <property type="project" value="UniProtKB-UniRule"/>
</dbReference>
<evidence type="ECO:0000256" key="7">
    <source>
        <dbReference type="ARBA" id="ARBA00022884"/>
    </source>
</evidence>
<name>A0A1L7AC17_9PROT</name>
<keyword evidence="5 8" id="KW-0378">Hydrolase</keyword>
<dbReference type="Gene3D" id="2.40.50.140">
    <property type="entry name" value="Nucleic acid-binding proteins"/>
    <property type="match status" value="2"/>
</dbReference>
<feature type="compositionally biased region" description="Acidic residues" evidence="9">
    <location>
        <begin position="795"/>
        <end position="806"/>
    </location>
</feature>
<keyword evidence="8" id="KW-0699">rRNA-binding</keyword>
<feature type="compositionally biased region" description="Basic and acidic residues" evidence="9">
    <location>
        <begin position="838"/>
        <end position="855"/>
    </location>
</feature>
<dbReference type="PANTHER" id="PTHR30001:SF1">
    <property type="entry name" value="RIBONUCLEASE E_G-LIKE PROTEIN, CHLOROPLASTIC"/>
    <property type="match status" value="1"/>
</dbReference>
<proteinExistence type="inferred from homology"/>
<feature type="compositionally biased region" description="Polar residues" evidence="9">
    <location>
        <begin position="173"/>
        <end position="183"/>
    </location>
</feature>
<dbReference type="NCBIfam" id="TIGR00757">
    <property type="entry name" value="RNaseEG"/>
    <property type="match status" value="1"/>
</dbReference>
<dbReference type="EC" id="3.1.26.12" evidence="8"/>
<dbReference type="RefSeq" id="WP_075797270.1">
    <property type="nucleotide sequence ID" value="NZ_CP015583.1"/>
</dbReference>
<dbReference type="InterPro" id="IPR012340">
    <property type="entry name" value="NA-bd_OB-fold"/>
</dbReference>
<feature type="compositionally biased region" description="Acidic residues" evidence="9">
    <location>
        <begin position="96"/>
        <end position="109"/>
    </location>
</feature>
<comment type="cofactor">
    <cofactor evidence="8">
        <name>Zn(2+)</name>
        <dbReference type="ChEBI" id="CHEBI:29105"/>
    </cofactor>
    <text evidence="8">Binds 2 Zn(2+) ions per homotetramer.</text>
</comment>
<dbReference type="Proteomes" id="UP000185494">
    <property type="component" value="Chromosome 1"/>
</dbReference>
<dbReference type="SUPFAM" id="SSF50249">
    <property type="entry name" value="Nucleic acid-binding proteins"/>
    <property type="match status" value="1"/>
</dbReference>
<feature type="domain" description="RNA-binding protein AU-1/Ribonuclease E/G" evidence="10">
    <location>
        <begin position="342"/>
        <end position="613"/>
    </location>
</feature>
<keyword evidence="8" id="KW-1003">Cell membrane</keyword>
<gene>
    <name evidence="8" type="primary">rne</name>
    <name evidence="12" type="ORF">RGI145_03580</name>
</gene>
<feature type="binding site" evidence="8">
    <location>
        <position position="626"/>
    </location>
    <ligand>
        <name>Zn(2+)</name>
        <dbReference type="ChEBI" id="CHEBI:29105"/>
        <note>ligand shared between dimeric partners</note>
    </ligand>
</feature>
<evidence type="ECO:0000256" key="5">
    <source>
        <dbReference type="ARBA" id="ARBA00022801"/>
    </source>
</evidence>
<feature type="compositionally biased region" description="Acidic residues" evidence="9">
    <location>
        <begin position="736"/>
        <end position="749"/>
    </location>
</feature>
<feature type="compositionally biased region" description="Basic and acidic residues" evidence="9">
    <location>
        <begin position="292"/>
        <end position="301"/>
    </location>
</feature>
<dbReference type="Gene3D" id="3.40.1260.20">
    <property type="entry name" value="Ribonuclease E, catalytic domain"/>
    <property type="match status" value="1"/>
</dbReference>
<keyword evidence="8" id="KW-0698">rRNA processing</keyword>
<feature type="region of interest" description="Required for zinc-mediated homotetramerization and catalytic activity" evidence="8">
    <location>
        <begin position="626"/>
        <end position="629"/>
    </location>
</feature>
<feature type="binding site" evidence="8">
    <location>
        <position position="525"/>
    </location>
    <ligand>
        <name>Mg(2+)</name>
        <dbReference type="ChEBI" id="CHEBI:18420"/>
        <note>catalytic</note>
    </ligand>
</feature>
<feature type="compositionally biased region" description="Low complexity" evidence="9">
    <location>
        <begin position="133"/>
        <end position="144"/>
    </location>
</feature>
<dbReference type="InterPro" id="IPR019307">
    <property type="entry name" value="RNA-bd_AU-1/RNase_E/G"/>
</dbReference>
<feature type="compositionally biased region" description="Basic and acidic residues" evidence="9">
    <location>
        <begin position="755"/>
        <end position="774"/>
    </location>
</feature>
<dbReference type="KEGG" id="rgi:RGI145_03580"/>
<dbReference type="GO" id="GO:0008270">
    <property type="term" value="F:zinc ion binding"/>
    <property type="evidence" value="ECO:0007669"/>
    <property type="project" value="UniProtKB-UniRule"/>
</dbReference>
<feature type="region of interest" description="Disordered" evidence="9">
    <location>
        <begin position="94"/>
        <end position="301"/>
    </location>
</feature>
<keyword evidence="8" id="KW-0997">Cell inner membrane</keyword>
<comment type="subcellular location">
    <subcellularLocation>
        <location evidence="8">Cytoplasm</location>
    </subcellularLocation>
    <subcellularLocation>
        <location evidence="8">Cell inner membrane</location>
        <topology evidence="8">Peripheral membrane protein</topology>
        <orientation evidence="8">Cytoplasmic side</orientation>
    </subcellularLocation>
</comment>
<keyword evidence="3 8" id="KW-0479">Metal-binding</keyword>
<feature type="compositionally biased region" description="Basic and acidic residues" evidence="9">
    <location>
        <begin position="785"/>
        <end position="794"/>
    </location>
</feature>
<comment type="function">
    <text evidence="8">Endoribonuclease that plays a central role in RNA processing and decay. Required for the maturation of 5S and 16S rRNAs and the majority of tRNAs. Also involved in the degradation of most mRNAs.</text>
</comment>
<comment type="catalytic activity">
    <reaction evidence="8">
        <text>Endonucleolytic cleavage of single-stranded RNA in A- and U-rich regions.</text>
        <dbReference type="EC" id="3.1.26.12"/>
    </reaction>
</comment>
<keyword evidence="4 8" id="KW-0255">Endonuclease</keyword>
<dbReference type="eggNOG" id="COG1530">
    <property type="taxonomic scope" value="Bacteria"/>
</dbReference>
<dbReference type="Pfam" id="PF10150">
    <property type="entry name" value="RNase_E_G"/>
    <property type="match status" value="1"/>
</dbReference>